<dbReference type="GeneID" id="69975282"/>
<accession>A0A0P0RQJ3</accession>
<evidence type="ECO:0000313" key="3">
    <source>
        <dbReference type="Proteomes" id="UP000019146"/>
    </source>
</evidence>
<dbReference type="Proteomes" id="UP000019146">
    <property type="component" value="Plasmid unnamed"/>
</dbReference>
<dbReference type="EMBL" id="CP012748">
    <property type="protein sequence ID" value="ALL71291.1"/>
    <property type="molecule type" value="Genomic_DNA"/>
</dbReference>
<dbReference type="AlphaFoldDB" id="A0A0P0RQJ3"/>
<dbReference type="RefSeq" id="WP_148654463.1">
    <property type="nucleotide sequence ID" value="NZ_CP012748.1"/>
</dbReference>
<keyword evidence="2" id="KW-0614">Plasmid</keyword>
<gene>
    <name evidence="2" type="ORF">K788_0001894</name>
</gene>
<dbReference type="KEGG" id="bcai:K788_0001894"/>
<feature type="region of interest" description="Disordered" evidence="1">
    <location>
        <begin position="1"/>
        <end position="21"/>
    </location>
</feature>
<reference evidence="2 3" key="1">
    <citation type="journal article" date="2014" name="Genome Announc.">
        <title>Draft Genome Sequence of the Haloacid-Degrading Burkholderia caribensis Strain MBA4.</title>
        <authorList>
            <person name="Pan Y."/>
            <person name="Kong K.F."/>
            <person name="Tsang J.S."/>
        </authorList>
    </citation>
    <scope>NUCLEOTIDE SEQUENCE [LARGE SCALE GENOMIC DNA]</scope>
    <source>
        <strain evidence="2 3">MBA4</strain>
        <plasmid evidence="3">Plasmid</plasmid>
    </source>
</reference>
<evidence type="ECO:0000313" key="2">
    <source>
        <dbReference type="EMBL" id="ALL71291.1"/>
    </source>
</evidence>
<geneLocation type="plasmid" evidence="3"/>
<organism evidence="2 3">
    <name type="scientific">Paraburkholderia caribensis MBA4</name>
    <dbReference type="NCBI Taxonomy" id="1323664"/>
    <lineage>
        <taxon>Bacteria</taxon>
        <taxon>Pseudomonadati</taxon>
        <taxon>Pseudomonadota</taxon>
        <taxon>Betaproteobacteria</taxon>
        <taxon>Burkholderiales</taxon>
        <taxon>Burkholderiaceae</taxon>
        <taxon>Paraburkholderia</taxon>
    </lineage>
</organism>
<evidence type="ECO:0000256" key="1">
    <source>
        <dbReference type="SAM" id="MobiDB-lite"/>
    </source>
</evidence>
<proteinExistence type="predicted"/>
<protein>
    <submittedName>
        <fullName evidence="2">Uncharacterized protein</fullName>
    </submittedName>
</protein>
<name>A0A0P0RQJ3_9BURK</name>
<sequence>MIDRIRLGDTTNHAGEAITASHTKRYNGRHFECDNAPERRISRDADVRARSLAAYVFCAAAKRKNAARNERHFS</sequence>